<reference evidence="3 4" key="1">
    <citation type="submission" date="2018-02" db="EMBL/GenBank/DDBJ databases">
        <title>Genomic Encyclopedia of Archaeal and Bacterial Type Strains, Phase II (KMG-II): from individual species to whole genera.</title>
        <authorList>
            <person name="Goeker M."/>
        </authorList>
    </citation>
    <scope>NUCLEOTIDE SEQUENCE [LARGE SCALE GENOMIC DNA]</scope>
    <source>
        <strain evidence="3 4">DSM 29526</strain>
    </source>
</reference>
<dbReference type="PANTHER" id="PTHR35024:SF4">
    <property type="entry name" value="POLYMER-FORMING CYTOSKELETAL PROTEIN"/>
    <property type="match status" value="1"/>
</dbReference>
<dbReference type="Pfam" id="PF04519">
    <property type="entry name" value="Bactofilin"/>
    <property type="match status" value="1"/>
</dbReference>
<keyword evidence="4" id="KW-1185">Reference proteome</keyword>
<comment type="similarity">
    <text evidence="1">Belongs to the bactofilin family.</text>
</comment>
<comment type="caution">
    <text evidence="3">The sequence shown here is derived from an EMBL/GenBank/DDBJ whole genome shotgun (WGS) entry which is preliminary data.</text>
</comment>
<sequence>MFGNGKETPKKSPGPMPSAPSGGVNTIDEHTSIKGNIQAGGDIRIDGKLDGDLVCKAKLIIGERGSITGDVDCQNAMIEGTFSGTIIVRDLLTLKDTARVKGNVRASKMAVGSGCLIDGQCTITGDKDPAAGFAKSSNGSMNGTAEHEKHKSNGAAVKA</sequence>
<proteinExistence type="inferred from homology"/>
<organism evidence="3 4">
    <name type="scientific">Neolewinella xylanilytica</name>
    <dbReference type="NCBI Taxonomy" id="1514080"/>
    <lineage>
        <taxon>Bacteria</taxon>
        <taxon>Pseudomonadati</taxon>
        <taxon>Bacteroidota</taxon>
        <taxon>Saprospiria</taxon>
        <taxon>Saprospirales</taxon>
        <taxon>Lewinellaceae</taxon>
        <taxon>Neolewinella</taxon>
    </lineage>
</organism>
<evidence type="ECO:0000313" key="3">
    <source>
        <dbReference type="EMBL" id="PPK85860.1"/>
    </source>
</evidence>
<protein>
    <submittedName>
        <fullName evidence="3">Cytoskeletal protein CcmA (Bactofilin family)</fullName>
    </submittedName>
</protein>
<dbReference type="InterPro" id="IPR007607">
    <property type="entry name" value="BacA/B"/>
</dbReference>
<gene>
    <name evidence="3" type="ORF">CLV84_2767</name>
</gene>
<feature type="region of interest" description="Disordered" evidence="2">
    <location>
        <begin position="133"/>
        <end position="159"/>
    </location>
</feature>
<dbReference type="Proteomes" id="UP000237662">
    <property type="component" value="Unassembled WGS sequence"/>
</dbReference>
<dbReference type="EMBL" id="PTJC01000006">
    <property type="protein sequence ID" value="PPK85860.1"/>
    <property type="molecule type" value="Genomic_DNA"/>
</dbReference>
<feature type="region of interest" description="Disordered" evidence="2">
    <location>
        <begin position="1"/>
        <end position="28"/>
    </location>
</feature>
<evidence type="ECO:0000313" key="4">
    <source>
        <dbReference type="Proteomes" id="UP000237662"/>
    </source>
</evidence>
<evidence type="ECO:0000256" key="1">
    <source>
        <dbReference type="ARBA" id="ARBA00044755"/>
    </source>
</evidence>
<name>A0A2S6I3W9_9BACT</name>
<dbReference type="PANTHER" id="PTHR35024">
    <property type="entry name" value="HYPOTHETICAL CYTOSOLIC PROTEIN"/>
    <property type="match status" value="1"/>
</dbReference>
<evidence type="ECO:0000256" key="2">
    <source>
        <dbReference type="SAM" id="MobiDB-lite"/>
    </source>
</evidence>
<dbReference type="AlphaFoldDB" id="A0A2S6I3W9"/>
<accession>A0A2S6I3W9</accession>
<dbReference type="OrthoDB" id="5432602at2"/>